<evidence type="ECO:0000313" key="3">
    <source>
        <dbReference type="WBParaSite" id="GPUH_0001357401-mRNA-1"/>
    </source>
</evidence>
<gene>
    <name evidence="1" type="ORF">GPUH_LOCUS13559</name>
</gene>
<accession>A0A183DXW8</accession>
<dbReference type="EMBL" id="UYRT01080332">
    <property type="protein sequence ID" value="VDN22535.1"/>
    <property type="molecule type" value="Genomic_DNA"/>
</dbReference>
<reference evidence="1 2" key="2">
    <citation type="submission" date="2018-11" db="EMBL/GenBank/DDBJ databases">
        <authorList>
            <consortium name="Pathogen Informatics"/>
        </authorList>
    </citation>
    <scope>NUCLEOTIDE SEQUENCE [LARGE SCALE GENOMIC DNA]</scope>
</reference>
<keyword evidence="2" id="KW-1185">Reference proteome</keyword>
<evidence type="ECO:0000313" key="1">
    <source>
        <dbReference type="EMBL" id="VDN22535.1"/>
    </source>
</evidence>
<reference evidence="3" key="1">
    <citation type="submission" date="2016-06" db="UniProtKB">
        <authorList>
            <consortium name="WormBaseParasite"/>
        </authorList>
    </citation>
    <scope>IDENTIFICATION</scope>
</reference>
<sequence>MDGSDAMAVRRYPTTAQSLLVKYTGERGKKEGSREAWTVGLPSRKRDAVNEGRLLLVVWTKQEELMYAS</sequence>
<dbReference type="Proteomes" id="UP000271098">
    <property type="component" value="Unassembled WGS sequence"/>
</dbReference>
<protein>
    <submittedName>
        <fullName evidence="1 3">Uncharacterized protein</fullName>
    </submittedName>
</protein>
<dbReference type="WBParaSite" id="GPUH_0001357401-mRNA-1">
    <property type="protein sequence ID" value="GPUH_0001357401-mRNA-1"/>
    <property type="gene ID" value="GPUH_0001357401"/>
</dbReference>
<proteinExistence type="predicted"/>
<dbReference type="AlphaFoldDB" id="A0A183DXW8"/>
<organism evidence="3">
    <name type="scientific">Gongylonema pulchrum</name>
    <dbReference type="NCBI Taxonomy" id="637853"/>
    <lineage>
        <taxon>Eukaryota</taxon>
        <taxon>Metazoa</taxon>
        <taxon>Ecdysozoa</taxon>
        <taxon>Nematoda</taxon>
        <taxon>Chromadorea</taxon>
        <taxon>Rhabditida</taxon>
        <taxon>Spirurina</taxon>
        <taxon>Spiruromorpha</taxon>
        <taxon>Spiruroidea</taxon>
        <taxon>Gongylonematidae</taxon>
        <taxon>Gongylonema</taxon>
    </lineage>
</organism>
<name>A0A183DXW8_9BILA</name>
<evidence type="ECO:0000313" key="2">
    <source>
        <dbReference type="Proteomes" id="UP000271098"/>
    </source>
</evidence>